<dbReference type="SUPFAM" id="SSF53448">
    <property type="entry name" value="Nucleotide-diphospho-sugar transferases"/>
    <property type="match status" value="1"/>
</dbReference>
<protein>
    <submittedName>
        <fullName evidence="3">2-C-methyl-D-erythritol 4-phosphate cytidylyltransferase</fullName>
        <ecNumber evidence="3">2.7.7.60</ecNumber>
    </submittedName>
</protein>
<organism evidence="3 4">
    <name type="scientific">Corynebacterium choanae</name>
    <dbReference type="NCBI Taxonomy" id="1862358"/>
    <lineage>
        <taxon>Bacteria</taxon>
        <taxon>Bacillati</taxon>
        <taxon>Actinomycetota</taxon>
        <taxon>Actinomycetes</taxon>
        <taxon>Mycobacteriales</taxon>
        <taxon>Corynebacteriaceae</taxon>
        <taxon>Corynebacterium</taxon>
    </lineage>
</organism>
<evidence type="ECO:0000256" key="1">
    <source>
        <dbReference type="ARBA" id="ARBA00022679"/>
    </source>
</evidence>
<dbReference type="PANTHER" id="PTHR32125">
    <property type="entry name" value="2-C-METHYL-D-ERYTHRITOL 4-PHOSPHATE CYTIDYLYLTRANSFERASE, CHLOROPLASTIC"/>
    <property type="match status" value="1"/>
</dbReference>
<dbReference type="Pfam" id="PF01128">
    <property type="entry name" value="IspD"/>
    <property type="match status" value="2"/>
</dbReference>
<dbReference type="KEGG" id="ccho:CCHOA_01690"/>
<keyword evidence="2 3" id="KW-0548">Nucleotidyltransferase</keyword>
<keyword evidence="1 3" id="KW-0808">Transferase</keyword>
<dbReference type="InterPro" id="IPR050088">
    <property type="entry name" value="IspD/TarI_cytidylyltransf_bact"/>
</dbReference>
<evidence type="ECO:0000313" key="4">
    <source>
        <dbReference type="Proteomes" id="UP000269019"/>
    </source>
</evidence>
<dbReference type="GO" id="GO:0050518">
    <property type="term" value="F:2-C-methyl-D-erythritol 4-phosphate cytidylyltransferase activity"/>
    <property type="evidence" value="ECO:0007669"/>
    <property type="project" value="UniProtKB-EC"/>
</dbReference>
<accession>A0A3G6J497</accession>
<dbReference type="EMBL" id="CP033896">
    <property type="protein sequence ID" value="AZA12766.1"/>
    <property type="molecule type" value="Genomic_DNA"/>
</dbReference>
<keyword evidence="4" id="KW-1185">Reference proteome</keyword>
<proteinExistence type="predicted"/>
<dbReference type="OrthoDB" id="9802561at2"/>
<gene>
    <name evidence="3" type="primary">ispD</name>
    <name evidence="3" type="ORF">CCHOA_01690</name>
</gene>
<dbReference type="EC" id="2.7.7.60" evidence="3"/>
<dbReference type="Proteomes" id="UP000269019">
    <property type="component" value="Chromosome"/>
</dbReference>
<sequence length="331" mass="33421">MASQQQQAGGQPAAQSSVALPPTVVVITAAGQGTRLGAGMPKALVPVAGKSLLARSLAGVIDSGVADIVVVTCSPAMWDAVAVTLAACAATQPQTLEVVDASSLTEAVASTASKRGPGCKDSPTLLTQITGGAERYDSVARAVRCAADAFATLSEPANMQPIVLVHDAARALTPPAVFARVAASVAAGHPGVIPTIPVTDTIAVVAGDTVTSNPDRATLQAVQTPQGFPLALLHAAFQAYYQAHNTAAGQPTNALQQPTGGETVPPYPGDAAADTVFTPEQFHDFTPTDDASLMTQAGLPVTVVAGDTRSFKVTTATDLLLAEAMLANHTT</sequence>
<dbReference type="PROSITE" id="PS01295">
    <property type="entry name" value="ISPD"/>
    <property type="match status" value="1"/>
</dbReference>
<dbReference type="InterPro" id="IPR018294">
    <property type="entry name" value="ISPD_synthase_CS"/>
</dbReference>
<dbReference type="InterPro" id="IPR029044">
    <property type="entry name" value="Nucleotide-diphossugar_trans"/>
</dbReference>
<name>A0A3G6J497_9CORY</name>
<dbReference type="InterPro" id="IPR034683">
    <property type="entry name" value="IspD/TarI"/>
</dbReference>
<evidence type="ECO:0000256" key="2">
    <source>
        <dbReference type="ARBA" id="ARBA00022695"/>
    </source>
</evidence>
<dbReference type="RefSeq" id="WP_123926055.1">
    <property type="nucleotide sequence ID" value="NZ_CP033896.1"/>
</dbReference>
<dbReference type="AlphaFoldDB" id="A0A3G6J497"/>
<dbReference type="PANTHER" id="PTHR32125:SF4">
    <property type="entry name" value="2-C-METHYL-D-ERYTHRITOL 4-PHOSPHATE CYTIDYLYLTRANSFERASE, CHLOROPLASTIC"/>
    <property type="match status" value="1"/>
</dbReference>
<evidence type="ECO:0000313" key="3">
    <source>
        <dbReference type="EMBL" id="AZA12766.1"/>
    </source>
</evidence>
<dbReference type="GO" id="GO:0008299">
    <property type="term" value="P:isoprenoid biosynthetic process"/>
    <property type="evidence" value="ECO:0007669"/>
    <property type="project" value="InterPro"/>
</dbReference>
<dbReference type="Gene3D" id="3.90.550.10">
    <property type="entry name" value="Spore Coat Polysaccharide Biosynthesis Protein SpsA, Chain A"/>
    <property type="match status" value="1"/>
</dbReference>
<reference evidence="3 4" key="1">
    <citation type="submission" date="2018-11" db="EMBL/GenBank/DDBJ databases">
        <authorList>
            <person name="Kleinhagauer T."/>
            <person name="Glaeser S.P."/>
            <person name="Spergser J."/>
            <person name="Ruckert C."/>
            <person name="Kaempfer P."/>
            <person name="Busse H.-J."/>
        </authorList>
    </citation>
    <scope>NUCLEOTIDE SEQUENCE [LARGE SCALE GENOMIC DNA]</scope>
    <source>
        <strain evidence="3 4">200CH</strain>
    </source>
</reference>